<keyword evidence="1" id="KW-0812">Transmembrane</keyword>
<dbReference type="RefSeq" id="WP_104037423.1">
    <property type="nucleotide sequence ID" value="NZ_CP117990.1"/>
</dbReference>
<keyword evidence="2" id="KW-0614">Plasmid</keyword>
<keyword evidence="1" id="KW-0472">Membrane</keyword>
<evidence type="ECO:0000256" key="1">
    <source>
        <dbReference type="SAM" id="Phobius"/>
    </source>
</evidence>
<accession>A0AAQ2Y659</accession>
<dbReference type="AlphaFoldDB" id="A0AAQ2Y659"/>
<dbReference type="EMBL" id="CP117990">
    <property type="protein sequence ID" value="WDG12004.1"/>
    <property type="molecule type" value="Genomic_DNA"/>
</dbReference>
<gene>
    <name evidence="2" type="ORF">PUN50_27310</name>
</gene>
<evidence type="ECO:0000313" key="2">
    <source>
        <dbReference type="EMBL" id="WDG12004.1"/>
    </source>
</evidence>
<name>A0AAQ2Y659_9VIBR</name>
<reference evidence="2" key="1">
    <citation type="submission" date="2023-02" db="EMBL/GenBank/DDBJ databases">
        <title>Isolation, identification, and genome analysis of Vibrio campbellii in the Penaeus vannamei larvae stage.</title>
        <authorList>
            <person name="Huang T."/>
            <person name="Zhang B."/>
        </authorList>
    </citation>
    <scope>NUCLEOTIDE SEQUENCE</scope>
    <source>
        <strain evidence="2">20220413_1</strain>
        <plasmid evidence="2">p_1</plasmid>
    </source>
</reference>
<proteinExistence type="predicted"/>
<sequence length="75" mass="7886">MILNDPHFPLALAIYGLSYDQGVAINAKGVAITVDGVAINVYGVSITVNGVAIAVLLVDIIKDLKIYGKQTLICD</sequence>
<organism evidence="2 3">
    <name type="scientific">Vibrio campbellii</name>
    <dbReference type="NCBI Taxonomy" id="680"/>
    <lineage>
        <taxon>Bacteria</taxon>
        <taxon>Pseudomonadati</taxon>
        <taxon>Pseudomonadota</taxon>
        <taxon>Gammaproteobacteria</taxon>
        <taxon>Vibrionales</taxon>
        <taxon>Vibrionaceae</taxon>
        <taxon>Vibrio</taxon>
    </lineage>
</organism>
<dbReference type="Proteomes" id="UP001219537">
    <property type="component" value="Plasmid p_1"/>
</dbReference>
<evidence type="ECO:0000313" key="3">
    <source>
        <dbReference type="Proteomes" id="UP001219537"/>
    </source>
</evidence>
<geneLocation type="plasmid" evidence="2 3">
    <name>p_1</name>
</geneLocation>
<keyword evidence="1" id="KW-1133">Transmembrane helix</keyword>
<protein>
    <submittedName>
        <fullName evidence="2">Uncharacterized protein</fullName>
    </submittedName>
</protein>
<feature type="transmembrane region" description="Helical" evidence="1">
    <location>
        <begin position="39"/>
        <end position="61"/>
    </location>
</feature>